<proteinExistence type="predicted"/>
<organism evidence="1 2">
    <name type="scientific">Camellia lanceoleosa</name>
    <dbReference type="NCBI Taxonomy" id="1840588"/>
    <lineage>
        <taxon>Eukaryota</taxon>
        <taxon>Viridiplantae</taxon>
        <taxon>Streptophyta</taxon>
        <taxon>Embryophyta</taxon>
        <taxon>Tracheophyta</taxon>
        <taxon>Spermatophyta</taxon>
        <taxon>Magnoliopsida</taxon>
        <taxon>eudicotyledons</taxon>
        <taxon>Gunneridae</taxon>
        <taxon>Pentapetalae</taxon>
        <taxon>asterids</taxon>
        <taxon>Ericales</taxon>
        <taxon>Theaceae</taxon>
        <taxon>Camellia</taxon>
    </lineage>
</organism>
<name>A0ACC0HCT7_9ERIC</name>
<keyword evidence="2" id="KW-1185">Reference proteome</keyword>
<evidence type="ECO:0000313" key="2">
    <source>
        <dbReference type="Proteomes" id="UP001060215"/>
    </source>
</evidence>
<comment type="caution">
    <text evidence="1">The sequence shown here is derived from an EMBL/GenBank/DDBJ whole genome shotgun (WGS) entry which is preliminary data.</text>
</comment>
<protein>
    <submittedName>
        <fullName evidence="1">Polygalacturonase-2</fullName>
    </submittedName>
</protein>
<accession>A0ACC0HCT7</accession>
<reference evidence="1 2" key="1">
    <citation type="journal article" date="2022" name="Plant J.">
        <title>Chromosome-level genome of Camellia lanceoleosa provides a valuable resource for understanding genome evolution and self-incompatibility.</title>
        <authorList>
            <person name="Gong W."/>
            <person name="Xiao S."/>
            <person name="Wang L."/>
            <person name="Liao Z."/>
            <person name="Chang Y."/>
            <person name="Mo W."/>
            <person name="Hu G."/>
            <person name="Li W."/>
            <person name="Zhao G."/>
            <person name="Zhu H."/>
            <person name="Hu X."/>
            <person name="Ji K."/>
            <person name="Xiang X."/>
            <person name="Song Q."/>
            <person name="Yuan D."/>
            <person name="Jin S."/>
            <person name="Zhang L."/>
        </authorList>
    </citation>
    <scope>NUCLEOTIDE SEQUENCE [LARGE SCALE GENOMIC DNA]</scope>
    <source>
        <strain evidence="1">SQ_2022a</strain>
    </source>
</reference>
<dbReference type="Proteomes" id="UP001060215">
    <property type="component" value="Chromosome 5"/>
</dbReference>
<dbReference type="EMBL" id="CM045762">
    <property type="protein sequence ID" value="KAI8011372.1"/>
    <property type="molecule type" value="Genomic_DNA"/>
</dbReference>
<gene>
    <name evidence="1" type="ORF">LOK49_LG06G02470</name>
</gene>
<evidence type="ECO:0000313" key="1">
    <source>
        <dbReference type="EMBL" id="KAI8011372.1"/>
    </source>
</evidence>
<sequence>MVACGKRAGAFTCLLDETGRYDSPEYTNVEFKPDYKELSLAVVQPSIWCNDCISIVCGSQKVQASDITCGPGHGISFGSLGSGKSVGHVSDVVVNGVRIKTWQSILVVLLLGVKLLGCYAAGLFGA</sequence>